<evidence type="ECO:0000313" key="1">
    <source>
        <dbReference type="EMBL" id="KAJ3472599.1"/>
    </source>
</evidence>
<dbReference type="EMBL" id="JANAKD010002993">
    <property type="protein sequence ID" value="KAJ3472599.1"/>
    <property type="molecule type" value="Genomic_DNA"/>
</dbReference>
<sequence length="114" mass="12301">MCMVSDASAIDPTDLEAVAAALHRFHPGLEVIATAHHDWNADEYSQGGWMMHRPGHYFKGAVSIRKPHGRVCFAGSDIAALSPGYIEGAMSSGMEAAVNVTKLLSHKQTRNNIL</sequence>
<evidence type="ECO:0000313" key="2">
    <source>
        <dbReference type="Proteomes" id="UP001148737"/>
    </source>
</evidence>
<comment type="caution">
    <text evidence="1">The sequence shown here is derived from an EMBL/GenBank/DDBJ whole genome shotgun (WGS) entry which is preliminary data.</text>
</comment>
<protein>
    <submittedName>
        <fullName evidence="1">Uncharacterized protein</fullName>
    </submittedName>
</protein>
<organism evidence="1 2">
    <name type="scientific">Lecanicillium saksenae</name>
    <dbReference type="NCBI Taxonomy" id="468837"/>
    <lineage>
        <taxon>Eukaryota</taxon>
        <taxon>Fungi</taxon>
        <taxon>Dikarya</taxon>
        <taxon>Ascomycota</taxon>
        <taxon>Pezizomycotina</taxon>
        <taxon>Sordariomycetes</taxon>
        <taxon>Hypocreomycetidae</taxon>
        <taxon>Hypocreales</taxon>
        <taxon>Cordycipitaceae</taxon>
        <taxon>Lecanicillium</taxon>
    </lineage>
</organism>
<gene>
    <name evidence="1" type="ORF">NLG97_g10858</name>
</gene>
<keyword evidence="2" id="KW-1185">Reference proteome</keyword>
<accession>A0ACC1QDP8</accession>
<name>A0ACC1QDP8_9HYPO</name>
<reference evidence="1" key="1">
    <citation type="submission" date="2022-07" db="EMBL/GenBank/DDBJ databases">
        <title>Genome Sequence of Lecanicillium saksenae.</title>
        <authorList>
            <person name="Buettner E."/>
        </authorList>
    </citation>
    <scope>NUCLEOTIDE SEQUENCE</scope>
    <source>
        <strain evidence="1">VT-O1</strain>
    </source>
</reference>
<dbReference type="Proteomes" id="UP001148737">
    <property type="component" value="Unassembled WGS sequence"/>
</dbReference>
<proteinExistence type="predicted"/>